<dbReference type="AlphaFoldDB" id="A0AAU7K854"/>
<accession>A0AAU7K854</accession>
<proteinExistence type="predicted"/>
<name>A0AAU7K854_9SPHI</name>
<dbReference type="EMBL" id="CP157485">
    <property type="protein sequence ID" value="XBO48887.1"/>
    <property type="molecule type" value="Genomic_DNA"/>
</dbReference>
<dbReference type="RefSeq" id="WP_406826226.1">
    <property type="nucleotide sequence ID" value="NZ_CP157485.1"/>
</dbReference>
<gene>
    <name evidence="1" type="ORF">ABEG20_04640</name>
</gene>
<organism evidence="1">
    <name type="scientific">Pedobacter sp. KACC 23697</name>
    <dbReference type="NCBI Taxonomy" id="3149230"/>
    <lineage>
        <taxon>Bacteria</taxon>
        <taxon>Pseudomonadati</taxon>
        <taxon>Bacteroidota</taxon>
        <taxon>Sphingobacteriia</taxon>
        <taxon>Sphingobacteriales</taxon>
        <taxon>Sphingobacteriaceae</taxon>
        <taxon>Pedobacter</taxon>
    </lineage>
</organism>
<reference evidence="1" key="1">
    <citation type="submission" date="2024-05" db="EMBL/GenBank/DDBJ databases">
        <authorList>
            <person name="Kim S."/>
            <person name="Heo J."/>
            <person name="Choi H."/>
            <person name="Choi Y."/>
            <person name="Kwon S.-W."/>
            <person name="Kim Y."/>
        </authorList>
    </citation>
    <scope>NUCLEOTIDE SEQUENCE</scope>
    <source>
        <strain evidence="1">KACC 23697</strain>
    </source>
</reference>
<evidence type="ECO:0000313" key="1">
    <source>
        <dbReference type="EMBL" id="XBO48887.1"/>
    </source>
</evidence>
<sequence length="144" mass="15770">MADQAILTIRQDVHKINSKPLKKEHYTYESDGCTEDGVVDYYFDGKAIVKIVESGSIGDGSWVNEYYYRSGKVIFCFETIVGGPAIGKVTKTAYRFYVKDGSLIKAMEGTKTITAGSKSGESVGTANRIFKAYTSKDFSGALCN</sequence>
<protein>
    <submittedName>
        <fullName evidence="1">Uncharacterized protein</fullName>
    </submittedName>
</protein>